<keyword evidence="4" id="KW-1185">Reference proteome</keyword>
<dbReference type="RefSeq" id="WP_279245609.1">
    <property type="nucleotide sequence ID" value="NZ_SHNN01000002.1"/>
</dbReference>
<accession>A0ABT3TH14</accession>
<evidence type="ECO:0000256" key="1">
    <source>
        <dbReference type="SAM" id="MobiDB-lite"/>
    </source>
</evidence>
<sequence>MRKTTAVIALALPLALIVSWRAVAHHAFSAEFDKEAPVTLKGKVTKIEWINPHAWIHLAAEQPDGTTVAWMVEGGTPNTLLRAGINRNSLPIGSEINVRGYQAKNKSCEPACKANGRDITLPGGGKAFMGSSGTGAPKDGSDPRDR</sequence>
<dbReference type="EMBL" id="SHNN01000002">
    <property type="protein sequence ID" value="MCX2981611.1"/>
    <property type="molecule type" value="Genomic_DNA"/>
</dbReference>
<gene>
    <name evidence="3" type="ORF">EYC98_12130</name>
</gene>
<protein>
    <submittedName>
        <fullName evidence="3">Uncharacterized protein</fullName>
    </submittedName>
</protein>
<proteinExistence type="predicted"/>
<organism evidence="3 4">
    <name type="scientific">Candidatus Litorirhabdus singularis</name>
    <dbReference type="NCBI Taxonomy" id="2518993"/>
    <lineage>
        <taxon>Bacteria</taxon>
        <taxon>Pseudomonadati</taxon>
        <taxon>Pseudomonadota</taxon>
        <taxon>Gammaproteobacteria</taxon>
        <taxon>Cellvibrionales</taxon>
        <taxon>Halieaceae</taxon>
        <taxon>Candidatus Litorirhabdus</taxon>
    </lineage>
</organism>
<comment type="caution">
    <text evidence="3">The sequence shown here is derived from an EMBL/GenBank/DDBJ whole genome shotgun (WGS) entry which is preliminary data.</text>
</comment>
<dbReference type="Proteomes" id="UP001143362">
    <property type="component" value="Unassembled WGS sequence"/>
</dbReference>
<evidence type="ECO:0000313" key="3">
    <source>
        <dbReference type="EMBL" id="MCX2981611.1"/>
    </source>
</evidence>
<dbReference type="Pfam" id="PF19649">
    <property type="entry name" value="DUF6152"/>
    <property type="match status" value="1"/>
</dbReference>
<feature type="chain" id="PRO_5046901266" evidence="2">
    <location>
        <begin position="25"/>
        <end position="146"/>
    </location>
</feature>
<reference evidence="3" key="1">
    <citation type="submission" date="2019-02" db="EMBL/GenBank/DDBJ databases">
        <authorList>
            <person name="Li S.-H."/>
        </authorList>
    </citation>
    <scope>NUCLEOTIDE SEQUENCE</scope>
    <source>
        <strain evidence="3">IMCC14734</strain>
    </source>
</reference>
<name>A0ABT3TH14_9GAMM</name>
<feature type="region of interest" description="Disordered" evidence="1">
    <location>
        <begin position="122"/>
        <end position="146"/>
    </location>
</feature>
<dbReference type="InterPro" id="IPR046150">
    <property type="entry name" value="DUF6152"/>
</dbReference>
<keyword evidence="2" id="KW-0732">Signal</keyword>
<evidence type="ECO:0000256" key="2">
    <source>
        <dbReference type="SAM" id="SignalP"/>
    </source>
</evidence>
<evidence type="ECO:0000313" key="4">
    <source>
        <dbReference type="Proteomes" id="UP001143362"/>
    </source>
</evidence>
<feature type="signal peptide" evidence="2">
    <location>
        <begin position="1"/>
        <end position="24"/>
    </location>
</feature>